<sequence>MVRVCAYPGCFNQMKRWCLRRSRSVTFHKLPVQDPERLEALGKDIGTANVDSLRVCRRPALKTTAVPTVLQDVQAQMTEECLEEGLDVSMASIVPLQPKDTSFKMPRSTSTPASEEKEDVGTWDERKRLVNESKLFQLFKTGHQCGSEIDKTNVHKSGSQIRIFWECMNQHQGEWSSQIAVCVKRKGKPRPAALDRIHLQSFVVRLFDLWR</sequence>
<dbReference type="InParanoid" id="A0A672IF66"/>
<evidence type="ECO:0000313" key="2">
    <source>
        <dbReference type="Ensembl" id="ENSSFAP00005039590.1"/>
    </source>
</evidence>
<reference evidence="2" key="1">
    <citation type="submission" date="2019-06" db="EMBL/GenBank/DDBJ databases">
        <authorList>
            <consortium name="Wellcome Sanger Institute Data Sharing"/>
        </authorList>
    </citation>
    <scope>NUCLEOTIDE SEQUENCE [LARGE SCALE GENOMIC DNA]</scope>
</reference>
<dbReference type="AlphaFoldDB" id="A0A672IF66"/>
<proteinExistence type="predicted"/>
<organism evidence="2 3">
    <name type="scientific">Salarias fasciatus</name>
    <name type="common">Jewelled blenny</name>
    <name type="synonym">Blennius fasciatus</name>
    <dbReference type="NCBI Taxonomy" id="181472"/>
    <lineage>
        <taxon>Eukaryota</taxon>
        <taxon>Metazoa</taxon>
        <taxon>Chordata</taxon>
        <taxon>Craniata</taxon>
        <taxon>Vertebrata</taxon>
        <taxon>Euteleostomi</taxon>
        <taxon>Actinopterygii</taxon>
        <taxon>Neopterygii</taxon>
        <taxon>Teleostei</taxon>
        <taxon>Neoteleostei</taxon>
        <taxon>Acanthomorphata</taxon>
        <taxon>Ovalentaria</taxon>
        <taxon>Blenniimorphae</taxon>
        <taxon>Blenniiformes</taxon>
        <taxon>Blennioidei</taxon>
        <taxon>Blenniidae</taxon>
        <taxon>Salariinae</taxon>
        <taxon>Salarias</taxon>
    </lineage>
</organism>
<dbReference type="OMA" id="IRIFWEC"/>
<dbReference type="Ensembl" id="ENSSFAT00005041062.1">
    <property type="protein sequence ID" value="ENSSFAP00005039590.1"/>
    <property type="gene ID" value="ENSSFAG00005019795.1"/>
</dbReference>
<protein>
    <recommendedName>
        <fullName evidence="4">THAP-type domain-containing protein</fullName>
    </recommendedName>
</protein>
<accession>A0A672IF66</accession>
<reference evidence="2" key="3">
    <citation type="submission" date="2025-09" db="UniProtKB">
        <authorList>
            <consortium name="Ensembl"/>
        </authorList>
    </citation>
    <scope>IDENTIFICATION</scope>
</reference>
<evidence type="ECO:0000256" key="1">
    <source>
        <dbReference type="SAM" id="MobiDB-lite"/>
    </source>
</evidence>
<keyword evidence="3" id="KW-1185">Reference proteome</keyword>
<dbReference type="Proteomes" id="UP000472267">
    <property type="component" value="Chromosome 13"/>
</dbReference>
<evidence type="ECO:0008006" key="4">
    <source>
        <dbReference type="Google" id="ProtNLM"/>
    </source>
</evidence>
<evidence type="ECO:0000313" key="3">
    <source>
        <dbReference type="Proteomes" id="UP000472267"/>
    </source>
</evidence>
<reference evidence="2" key="2">
    <citation type="submission" date="2025-08" db="UniProtKB">
        <authorList>
            <consortium name="Ensembl"/>
        </authorList>
    </citation>
    <scope>IDENTIFICATION</scope>
</reference>
<feature type="region of interest" description="Disordered" evidence="1">
    <location>
        <begin position="99"/>
        <end position="122"/>
    </location>
</feature>
<name>A0A672IF66_SALFA</name>